<feature type="region of interest" description="Disordered" evidence="1">
    <location>
        <begin position="265"/>
        <end position="332"/>
    </location>
</feature>
<dbReference type="Proteomes" id="UP001159363">
    <property type="component" value="Chromosome 5"/>
</dbReference>
<organism evidence="2 3">
    <name type="scientific">Dryococelus australis</name>
    <dbReference type="NCBI Taxonomy" id="614101"/>
    <lineage>
        <taxon>Eukaryota</taxon>
        <taxon>Metazoa</taxon>
        <taxon>Ecdysozoa</taxon>
        <taxon>Arthropoda</taxon>
        <taxon>Hexapoda</taxon>
        <taxon>Insecta</taxon>
        <taxon>Pterygota</taxon>
        <taxon>Neoptera</taxon>
        <taxon>Polyneoptera</taxon>
        <taxon>Phasmatodea</taxon>
        <taxon>Verophasmatodea</taxon>
        <taxon>Anareolatae</taxon>
        <taxon>Phasmatidae</taxon>
        <taxon>Eurycanthinae</taxon>
        <taxon>Dryococelus</taxon>
    </lineage>
</organism>
<evidence type="ECO:0000313" key="3">
    <source>
        <dbReference type="Proteomes" id="UP001159363"/>
    </source>
</evidence>
<evidence type="ECO:0000313" key="2">
    <source>
        <dbReference type="EMBL" id="KAJ8880278.1"/>
    </source>
</evidence>
<evidence type="ECO:0000256" key="1">
    <source>
        <dbReference type="SAM" id="MobiDB-lite"/>
    </source>
</evidence>
<accession>A0ABQ9H7J9</accession>
<sequence length="332" mass="35556">MVVRRRGGVADAGERTHRVSWKPIELWGRGGLVVRPLASHLDESDSIPVGVAVRRVFSGISRFSHPNILALLHTLLASPTSSLKTSMLWNTEISPHSHSATGLRVEAGTFPLSGLGIKFPGGGGGGEWGEANGKEKSTGWCEGEQSGSTAFAAVLTWETSRLPVEAHAHKLSLAPPLHVFNSLQPSASRGCFLPGKVGPGVYSSRESRFDSTNTAENGSKVGILDRDSTHKDYATETSCAKCAPKHWLTDSELTNCVLLEVRRDQSRRRNRRAGEGDGISPTKPANQRASSGTIPTCESPGVARPGTEPASPRWEASSLTSQPPRPRRGSKF</sequence>
<keyword evidence="3" id="KW-1185">Reference proteome</keyword>
<comment type="caution">
    <text evidence="2">The sequence shown here is derived from an EMBL/GenBank/DDBJ whole genome shotgun (WGS) entry which is preliminary data.</text>
</comment>
<gene>
    <name evidence="2" type="ORF">PR048_016744</name>
</gene>
<name>A0ABQ9H7J9_9NEOP</name>
<dbReference type="EMBL" id="JARBHB010000006">
    <property type="protein sequence ID" value="KAJ8880278.1"/>
    <property type="molecule type" value="Genomic_DNA"/>
</dbReference>
<feature type="compositionally biased region" description="Polar residues" evidence="1">
    <location>
        <begin position="283"/>
        <end position="296"/>
    </location>
</feature>
<protein>
    <submittedName>
        <fullName evidence="2">Uncharacterized protein</fullName>
    </submittedName>
</protein>
<reference evidence="2 3" key="1">
    <citation type="submission" date="2023-02" db="EMBL/GenBank/DDBJ databases">
        <title>LHISI_Scaffold_Assembly.</title>
        <authorList>
            <person name="Stuart O.P."/>
            <person name="Cleave R."/>
            <person name="Magrath M.J.L."/>
            <person name="Mikheyev A.S."/>
        </authorList>
    </citation>
    <scope>NUCLEOTIDE SEQUENCE [LARGE SCALE GENOMIC DNA]</scope>
    <source>
        <strain evidence="2">Daus_M_001</strain>
        <tissue evidence="2">Leg muscle</tissue>
    </source>
</reference>
<proteinExistence type="predicted"/>